<comment type="similarity">
    <text evidence="3">Belongs to the methyl-accepting chemotaxis (MCP) protein family.</text>
</comment>
<dbReference type="PANTHER" id="PTHR32089">
    <property type="entry name" value="METHYL-ACCEPTING CHEMOTAXIS PROTEIN MCPB"/>
    <property type="match status" value="1"/>
</dbReference>
<dbReference type="InterPro" id="IPR013655">
    <property type="entry name" value="PAS_fold_3"/>
</dbReference>
<evidence type="ECO:0000259" key="7">
    <source>
        <dbReference type="PROSITE" id="PS50111"/>
    </source>
</evidence>
<dbReference type="EMBL" id="AP019782">
    <property type="protein sequence ID" value="BBL70559.1"/>
    <property type="molecule type" value="Genomic_DNA"/>
</dbReference>
<keyword evidence="6" id="KW-0472">Membrane</keyword>
<dbReference type="CDD" id="cd00130">
    <property type="entry name" value="PAS"/>
    <property type="match status" value="1"/>
</dbReference>
<dbReference type="InterPro" id="IPR003660">
    <property type="entry name" value="HAMP_dom"/>
</dbReference>
<dbReference type="Pfam" id="PF00015">
    <property type="entry name" value="MCPsignal"/>
    <property type="match status" value="1"/>
</dbReference>
<keyword evidence="2 4" id="KW-0807">Transducer</keyword>
<dbReference type="GO" id="GO:0007165">
    <property type="term" value="P:signal transduction"/>
    <property type="evidence" value="ECO:0007669"/>
    <property type="project" value="UniProtKB-KW"/>
</dbReference>
<evidence type="ECO:0000256" key="3">
    <source>
        <dbReference type="ARBA" id="ARBA00029447"/>
    </source>
</evidence>
<evidence type="ECO:0000259" key="8">
    <source>
        <dbReference type="PROSITE" id="PS50112"/>
    </source>
</evidence>
<dbReference type="Pfam" id="PF08447">
    <property type="entry name" value="PAS_3"/>
    <property type="match status" value="1"/>
</dbReference>
<organism evidence="10 11">
    <name type="scientific">Methylogaea oryzae</name>
    <dbReference type="NCBI Taxonomy" id="1295382"/>
    <lineage>
        <taxon>Bacteria</taxon>
        <taxon>Pseudomonadati</taxon>
        <taxon>Pseudomonadota</taxon>
        <taxon>Gammaproteobacteria</taxon>
        <taxon>Methylococcales</taxon>
        <taxon>Methylococcaceae</taxon>
        <taxon>Methylogaea</taxon>
    </lineage>
</organism>
<dbReference type="Proteomes" id="UP000824988">
    <property type="component" value="Chromosome"/>
</dbReference>
<evidence type="ECO:0000256" key="4">
    <source>
        <dbReference type="PROSITE-ProRule" id="PRU00284"/>
    </source>
</evidence>
<accession>A0A8D5AJ97</accession>
<feature type="domain" description="HAMP" evidence="9">
    <location>
        <begin position="174"/>
        <end position="226"/>
    </location>
</feature>
<evidence type="ECO:0000313" key="11">
    <source>
        <dbReference type="Proteomes" id="UP000824988"/>
    </source>
</evidence>
<feature type="transmembrane region" description="Helical" evidence="6">
    <location>
        <begin position="132"/>
        <end position="151"/>
    </location>
</feature>
<evidence type="ECO:0000313" key="10">
    <source>
        <dbReference type="EMBL" id="BBL70559.1"/>
    </source>
</evidence>
<dbReference type="RefSeq" id="WP_221048506.1">
    <property type="nucleotide sequence ID" value="NZ_AP019782.1"/>
</dbReference>
<dbReference type="PANTHER" id="PTHR32089:SF112">
    <property type="entry name" value="LYSOZYME-LIKE PROTEIN-RELATED"/>
    <property type="match status" value="1"/>
</dbReference>
<evidence type="ECO:0000256" key="5">
    <source>
        <dbReference type="SAM" id="Coils"/>
    </source>
</evidence>
<dbReference type="InterPro" id="IPR000014">
    <property type="entry name" value="PAS"/>
</dbReference>
<keyword evidence="11" id="KW-1185">Reference proteome</keyword>
<keyword evidence="6" id="KW-0812">Transmembrane</keyword>
<gene>
    <name evidence="10" type="primary">aer-2</name>
    <name evidence="10" type="ORF">MoryE10_11650</name>
</gene>
<evidence type="ECO:0000259" key="9">
    <source>
        <dbReference type="PROSITE" id="PS50885"/>
    </source>
</evidence>
<keyword evidence="10" id="KW-0675">Receptor</keyword>
<evidence type="ECO:0000256" key="1">
    <source>
        <dbReference type="ARBA" id="ARBA00004370"/>
    </source>
</evidence>
<dbReference type="CDD" id="cd11386">
    <property type="entry name" value="MCP_signal"/>
    <property type="match status" value="1"/>
</dbReference>
<proteinExistence type="inferred from homology"/>
<name>A0A8D5AJ97_9GAMM</name>
<sequence length="504" mass="54046">MSATDLKGIITTVNDDLLKVSGFSEDELLGNNHNVVRHPDMPPGAFADLWQTLKAGKPWMGIVKNRCKNGDFYWVDAYVTPMTEKGQVTGYESTRVVPSESARRRAEALYGHLNAGKGAARIVNHWGLRKRLSALIVTANVCLCLGLALAGLVPLPIAAPLALLLSLAAVAAVHQTLQPLVTLAESSKRIVDNPIMRHVYTGRGDEIGQLQLALKMYQARLRTVVRRIEHAARELAGQAASTNGTVNMAAAAMEQQREETHSAATAMGQMTDTFNDVARSALRAFEAAKNADALSSDGKATVEEAILAIQHLSEEVHAAEHTIQQLASHSESIGTVLDVIKAIAEQTNLLALNAAIEAARAGEQGRGFAVVADEVRVLAGRTQQSTQEIQSTISKLREGVQQAVDIMNGARGKASRSVECVSRTESALSSLTQAVDTITDMNAQIASATEQQHVVAADIKRGIENIDNHSTILVNKAGDIIGYSSELVSLTKRLEMMVEQFGTA</sequence>
<keyword evidence="6" id="KW-1133">Transmembrane helix</keyword>
<reference evidence="10" key="1">
    <citation type="submission" date="2019-06" db="EMBL/GenBank/DDBJ databases">
        <title>Complete genome sequence of Methylogaea oryzae strain JCM16910.</title>
        <authorList>
            <person name="Asakawa S."/>
        </authorList>
    </citation>
    <scope>NUCLEOTIDE SEQUENCE</scope>
    <source>
        <strain evidence="10">E10</strain>
    </source>
</reference>
<keyword evidence="5" id="KW-0175">Coiled coil</keyword>
<dbReference type="InterPro" id="IPR004089">
    <property type="entry name" value="MCPsignal_dom"/>
</dbReference>
<dbReference type="PROSITE" id="PS50112">
    <property type="entry name" value="PAS"/>
    <property type="match status" value="1"/>
</dbReference>
<dbReference type="GO" id="GO:0006935">
    <property type="term" value="P:chemotaxis"/>
    <property type="evidence" value="ECO:0007669"/>
    <property type="project" value="UniProtKB-ARBA"/>
</dbReference>
<feature type="domain" description="PAS" evidence="8">
    <location>
        <begin position="1"/>
        <end position="40"/>
    </location>
</feature>
<dbReference type="PROSITE" id="PS50885">
    <property type="entry name" value="HAMP"/>
    <property type="match status" value="1"/>
</dbReference>
<dbReference type="SMART" id="SM00283">
    <property type="entry name" value="MA"/>
    <property type="match status" value="1"/>
</dbReference>
<dbReference type="NCBIfam" id="TIGR00229">
    <property type="entry name" value="sensory_box"/>
    <property type="match status" value="1"/>
</dbReference>
<dbReference type="FunFam" id="1.10.287.950:FF:000001">
    <property type="entry name" value="Methyl-accepting chemotaxis sensory transducer"/>
    <property type="match status" value="1"/>
</dbReference>
<comment type="subcellular location">
    <subcellularLocation>
        <location evidence="1">Membrane</location>
    </subcellularLocation>
</comment>
<evidence type="ECO:0000256" key="2">
    <source>
        <dbReference type="ARBA" id="ARBA00023224"/>
    </source>
</evidence>
<dbReference type="PROSITE" id="PS50111">
    <property type="entry name" value="CHEMOTAXIS_TRANSDUC_2"/>
    <property type="match status" value="1"/>
</dbReference>
<feature type="coiled-coil region" evidence="5">
    <location>
        <begin position="302"/>
        <end position="329"/>
    </location>
</feature>
<dbReference type="KEGG" id="moz:MoryE10_11650"/>
<evidence type="ECO:0000256" key="6">
    <source>
        <dbReference type="SAM" id="Phobius"/>
    </source>
</evidence>
<dbReference type="AlphaFoldDB" id="A0A8D5AJ97"/>
<feature type="domain" description="Methyl-accepting transducer" evidence="7">
    <location>
        <begin position="231"/>
        <end position="467"/>
    </location>
</feature>
<protein>
    <submittedName>
        <fullName evidence="10">Aerotaxis receptor</fullName>
    </submittedName>
</protein>
<dbReference type="GO" id="GO:0016020">
    <property type="term" value="C:membrane"/>
    <property type="evidence" value="ECO:0007669"/>
    <property type="project" value="UniProtKB-SubCell"/>
</dbReference>